<keyword evidence="2 8" id="KW-0813">Transport</keyword>
<dbReference type="InterPro" id="IPR012910">
    <property type="entry name" value="Plug_dom"/>
</dbReference>
<dbReference type="NCBIfam" id="TIGR04056">
    <property type="entry name" value="OMP_RagA_SusC"/>
    <property type="match status" value="1"/>
</dbReference>
<keyword evidence="7 8" id="KW-0998">Cell outer membrane</keyword>
<keyword evidence="10" id="KW-0732">Signal</keyword>
<evidence type="ECO:0000256" key="3">
    <source>
        <dbReference type="ARBA" id="ARBA00022452"/>
    </source>
</evidence>
<evidence type="ECO:0000256" key="9">
    <source>
        <dbReference type="RuleBase" id="RU003357"/>
    </source>
</evidence>
<dbReference type="Pfam" id="PF13715">
    <property type="entry name" value="CarbopepD_reg_2"/>
    <property type="match status" value="1"/>
</dbReference>
<dbReference type="RefSeq" id="WP_130142864.1">
    <property type="nucleotide sequence ID" value="NZ_SGIT01000004.1"/>
</dbReference>
<feature type="chain" id="PRO_5020457161" evidence="10">
    <location>
        <begin position="32"/>
        <end position="1036"/>
    </location>
</feature>
<dbReference type="InterPro" id="IPR037066">
    <property type="entry name" value="Plug_dom_sf"/>
</dbReference>
<feature type="domain" description="TonB-dependent receptor-like beta-barrel" evidence="11">
    <location>
        <begin position="437"/>
        <end position="998"/>
    </location>
</feature>
<dbReference type="Proteomes" id="UP000292855">
    <property type="component" value="Unassembled WGS sequence"/>
</dbReference>
<sequence>MKRYIIKKQILRYSLVAALLGSASIVHEVYAQEIKPIINASLQGTVIDALTKEPLEGVTVQLHAVTHTVKTDRLGRFEFLTGQKLPFKIKVSFVGYVSKELIASISPTVIELEPSTEEIDEIVVVGYGTQRKKDLTGSLETIQQEQLVEKPVISLGQALQGEAVGVTIQQADGRPGSSPSVVIRGHGTFSSAGNQPLVLIDGIPGSLDAVNPQDVDNISILKDASSAAIYGARAANGVILVQTKKGIRDKTQIIYNATVGFSELADMPKFVDSWIYAQAYNEALTNAGQGAVYSEEDIQHFINGNNPDLYPNDKHYEMAFDNQAYQTFHNLSFAGGGEKLTYRLSGGYLRNDGLLQNNRSSSYKDNLENFYNKYNIRLNLDNQLTDKLKLTANFAGVVDDETGPGAQTGDRNTMRVVTRIARMPSAIPARTSEGYYGRVDKGAPWADLDANSFEYERNSNFTGNVNLDYQLFGPLTLQLRSGYVYNNQNYKLFAADEQVDATTYNGPAKLDVNWDLRRELTLEGLVSYQQSFGDHDISGLAGYSQIESKYEYLTGYRDEFPTNDLYELDAGSSANQKNTGGASAWALVSFFGRAKYSFKDRYLVEANLRYDGSSRFRDGKKFGLFPSFSAGWNIAEEQAVQDALPWVSGLKLRASWGRLGNQQIGNYPYQSFLSSGSNAVWGDNINPGVTLNTLPFRDIGWESTEISDIGLDVSVLNGQLNFVADYYNKTTSDILYSVTTAGVLGLDTSPVNAGKVRNSGWDFQLTYKGKVGDFGYSISPRYASIHSEVLQLANIERDIANGLFVGPPLHAIYGYVADGLFRDEEDIANYAKQAYDAVPGDIKYKDISGPDGVPDGKVDAAYDRRVIGQTTPKYNFGLSLSANWKGFDFNILLDGAGGMKKYLSNMAGRAFANKSNVQQWMWDNRWTPENPDPNAIYPRFYTHGGGNDEPYSYISTYWAKDASYLKVRSALVGYTFNQALSKKIGVGQARIFLSGRNLLTFDRFFEGWDPEIDVMVGEGVHYPMTRTYILGLNINF</sequence>
<dbReference type="Gene3D" id="2.40.170.20">
    <property type="entry name" value="TonB-dependent receptor, beta-barrel domain"/>
    <property type="match status" value="1"/>
</dbReference>
<evidence type="ECO:0000256" key="7">
    <source>
        <dbReference type="ARBA" id="ARBA00023237"/>
    </source>
</evidence>
<keyword evidence="13" id="KW-0675">Receptor</keyword>
<keyword evidence="3 8" id="KW-1134">Transmembrane beta strand</keyword>
<evidence type="ECO:0000313" key="13">
    <source>
        <dbReference type="EMBL" id="RZF58314.1"/>
    </source>
</evidence>
<comment type="caution">
    <text evidence="13">The sequence shown here is derived from an EMBL/GenBank/DDBJ whole genome shotgun (WGS) entry which is preliminary data.</text>
</comment>
<feature type="signal peptide" evidence="10">
    <location>
        <begin position="1"/>
        <end position="31"/>
    </location>
</feature>
<dbReference type="InterPro" id="IPR039426">
    <property type="entry name" value="TonB-dep_rcpt-like"/>
</dbReference>
<dbReference type="PROSITE" id="PS52016">
    <property type="entry name" value="TONB_DEPENDENT_REC_3"/>
    <property type="match status" value="1"/>
</dbReference>
<accession>A0A4Q6XM54</accession>
<dbReference type="Gene3D" id="2.170.130.10">
    <property type="entry name" value="TonB-dependent receptor, plug domain"/>
    <property type="match status" value="1"/>
</dbReference>
<gene>
    <name evidence="13" type="ORF">EWE74_16990</name>
</gene>
<comment type="similarity">
    <text evidence="8 9">Belongs to the TonB-dependent receptor family.</text>
</comment>
<dbReference type="Pfam" id="PF07715">
    <property type="entry name" value="Plug"/>
    <property type="match status" value="1"/>
</dbReference>
<reference evidence="13 14" key="1">
    <citation type="submission" date="2019-02" db="EMBL/GenBank/DDBJ databases">
        <authorList>
            <person name="Li Y."/>
        </authorList>
    </citation>
    <scope>NUCLEOTIDE SEQUENCE [LARGE SCALE GENOMIC DNA]</scope>
    <source>
        <strain evidence="13 14">30C10-4-7</strain>
    </source>
</reference>
<dbReference type="InterPro" id="IPR000531">
    <property type="entry name" value="Beta-barrel_TonB"/>
</dbReference>
<dbReference type="SUPFAM" id="SSF56935">
    <property type="entry name" value="Porins"/>
    <property type="match status" value="1"/>
</dbReference>
<name>A0A4Q6XM54_9SPHI</name>
<proteinExistence type="inferred from homology"/>
<dbReference type="InterPro" id="IPR023997">
    <property type="entry name" value="TonB-dep_OMP_SusC/RagA_CS"/>
</dbReference>
<evidence type="ECO:0000313" key="14">
    <source>
        <dbReference type="Proteomes" id="UP000292855"/>
    </source>
</evidence>
<dbReference type="GO" id="GO:0009279">
    <property type="term" value="C:cell outer membrane"/>
    <property type="evidence" value="ECO:0007669"/>
    <property type="project" value="UniProtKB-SubCell"/>
</dbReference>
<evidence type="ECO:0000256" key="5">
    <source>
        <dbReference type="ARBA" id="ARBA00023077"/>
    </source>
</evidence>
<keyword evidence="6 8" id="KW-0472">Membrane</keyword>
<evidence type="ECO:0000256" key="2">
    <source>
        <dbReference type="ARBA" id="ARBA00022448"/>
    </source>
</evidence>
<evidence type="ECO:0000256" key="8">
    <source>
        <dbReference type="PROSITE-ProRule" id="PRU01360"/>
    </source>
</evidence>
<comment type="subcellular location">
    <subcellularLocation>
        <location evidence="1 8">Cell outer membrane</location>
        <topology evidence="1 8">Multi-pass membrane protein</topology>
    </subcellularLocation>
</comment>
<dbReference type="EMBL" id="SGIT01000004">
    <property type="protein sequence ID" value="RZF58314.1"/>
    <property type="molecule type" value="Genomic_DNA"/>
</dbReference>
<evidence type="ECO:0000259" key="11">
    <source>
        <dbReference type="Pfam" id="PF00593"/>
    </source>
</evidence>
<dbReference type="FunFam" id="2.170.130.10:FF:000003">
    <property type="entry name" value="SusC/RagA family TonB-linked outer membrane protein"/>
    <property type="match status" value="1"/>
</dbReference>
<keyword evidence="5 9" id="KW-0798">TonB box</keyword>
<evidence type="ECO:0000259" key="12">
    <source>
        <dbReference type="Pfam" id="PF07715"/>
    </source>
</evidence>
<dbReference type="InterPro" id="IPR023996">
    <property type="entry name" value="TonB-dep_OMP_SusC/RagA"/>
</dbReference>
<dbReference type="SUPFAM" id="SSF49464">
    <property type="entry name" value="Carboxypeptidase regulatory domain-like"/>
    <property type="match status" value="1"/>
</dbReference>
<dbReference type="OrthoDB" id="600887at2"/>
<dbReference type="InterPro" id="IPR008969">
    <property type="entry name" value="CarboxyPept-like_regulatory"/>
</dbReference>
<dbReference type="AlphaFoldDB" id="A0A4Q6XM54"/>
<feature type="domain" description="TonB-dependent receptor plug" evidence="12">
    <location>
        <begin position="132"/>
        <end position="238"/>
    </location>
</feature>
<organism evidence="13 14">
    <name type="scientific">Sphingobacterium corticibacterium</name>
    <dbReference type="NCBI Taxonomy" id="2484746"/>
    <lineage>
        <taxon>Bacteria</taxon>
        <taxon>Pseudomonadati</taxon>
        <taxon>Bacteroidota</taxon>
        <taxon>Sphingobacteriia</taxon>
        <taxon>Sphingobacteriales</taxon>
        <taxon>Sphingobacteriaceae</taxon>
        <taxon>Sphingobacterium</taxon>
    </lineage>
</organism>
<dbReference type="NCBIfam" id="TIGR04057">
    <property type="entry name" value="SusC_RagA_signa"/>
    <property type="match status" value="1"/>
</dbReference>
<keyword evidence="14" id="KW-1185">Reference proteome</keyword>
<dbReference type="Pfam" id="PF00593">
    <property type="entry name" value="TonB_dep_Rec_b-barrel"/>
    <property type="match status" value="1"/>
</dbReference>
<evidence type="ECO:0000256" key="4">
    <source>
        <dbReference type="ARBA" id="ARBA00022692"/>
    </source>
</evidence>
<protein>
    <submittedName>
        <fullName evidence="13">TonB-dependent receptor</fullName>
    </submittedName>
</protein>
<dbReference type="Gene3D" id="2.60.40.1120">
    <property type="entry name" value="Carboxypeptidase-like, regulatory domain"/>
    <property type="match status" value="1"/>
</dbReference>
<evidence type="ECO:0000256" key="6">
    <source>
        <dbReference type="ARBA" id="ARBA00023136"/>
    </source>
</evidence>
<evidence type="ECO:0000256" key="1">
    <source>
        <dbReference type="ARBA" id="ARBA00004571"/>
    </source>
</evidence>
<evidence type="ECO:0000256" key="10">
    <source>
        <dbReference type="SAM" id="SignalP"/>
    </source>
</evidence>
<dbReference type="InterPro" id="IPR036942">
    <property type="entry name" value="Beta-barrel_TonB_sf"/>
</dbReference>
<keyword evidence="4 8" id="KW-0812">Transmembrane</keyword>